<proteinExistence type="predicted"/>
<keyword evidence="2" id="KW-0472">Membrane</keyword>
<dbReference type="PANTHER" id="PTHR33625:SF3">
    <property type="entry name" value="OS04G0550700 PROTEIN"/>
    <property type="match status" value="1"/>
</dbReference>
<comment type="caution">
    <text evidence="3">The sequence shown here is derived from an EMBL/GenBank/DDBJ whole genome shotgun (WGS) entry which is preliminary data.</text>
</comment>
<feature type="compositionally biased region" description="Low complexity" evidence="1">
    <location>
        <begin position="40"/>
        <end position="82"/>
    </location>
</feature>
<evidence type="ECO:0000256" key="2">
    <source>
        <dbReference type="SAM" id="Phobius"/>
    </source>
</evidence>
<feature type="region of interest" description="Disordered" evidence="1">
    <location>
        <begin position="32"/>
        <end position="82"/>
    </location>
</feature>
<dbReference type="AlphaFoldDB" id="A0A8K0GQK2"/>
<organism evidence="3 4">
    <name type="scientific">Rhamnella rubrinervis</name>
    <dbReference type="NCBI Taxonomy" id="2594499"/>
    <lineage>
        <taxon>Eukaryota</taxon>
        <taxon>Viridiplantae</taxon>
        <taxon>Streptophyta</taxon>
        <taxon>Embryophyta</taxon>
        <taxon>Tracheophyta</taxon>
        <taxon>Spermatophyta</taxon>
        <taxon>Magnoliopsida</taxon>
        <taxon>eudicotyledons</taxon>
        <taxon>Gunneridae</taxon>
        <taxon>Pentapetalae</taxon>
        <taxon>rosids</taxon>
        <taxon>fabids</taxon>
        <taxon>Rosales</taxon>
        <taxon>Rhamnaceae</taxon>
        <taxon>rhamnoid group</taxon>
        <taxon>Rhamneae</taxon>
        <taxon>Rhamnella</taxon>
    </lineage>
</organism>
<dbReference type="Proteomes" id="UP000796880">
    <property type="component" value="Unassembled WGS sequence"/>
</dbReference>
<dbReference type="EMBL" id="VOIH02000011">
    <property type="protein sequence ID" value="KAF3433168.1"/>
    <property type="molecule type" value="Genomic_DNA"/>
</dbReference>
<keyword evidence="2" id="KW-1133">Transmembrane helix</keyword>
<reference evidence="3" key="1">
    <citation type="submission" date="2020-03" db="EMBL/GenBank/DDBJ databases">
        <title>A high-quality chromosome-level genome assembly of a woody plant with both climbing and erect habits, Rhamnella rubrinervis.</title>
        <authorList>
            <person name="Lu Z."/>
            <person name="Yang Y."/>
            <person name="Zhu X."/>
            <person name="Sun Y."/>
        </authorList>
    </citation>
    <scope>NUCLEOTIDE SEQUENCE</scope>
    <source>
        <strain evidence="3">BYM</strain>
        <tissue evidence="3">Leaf</tissue>
    </source>
</reference>
<gene>
    <name evidence="3" type="ORF">FNV43_RR24270</name>
</gene>
<protein>
    <submittedName>
        <fullName evidence="3">Uncharacterized protein</fullName>
    </submittedName>
</protein>
<evidence type="ECO:0000313" key="3">
    <source>
        <dbReference type="EMBL" id="KAF3433168.1"/>
    </source>
</evidence>
<dbReference type="PANTHER" id="PTHR33625">
    <property type="entry name" value="OS08G0179900 PROTEIN"/>
    <property type="match status" value="1"/>
</dbReference>
<dbReference type="OrthoDB" id="737041at2759"/>
<sequence length="352" mass="37713">MFGGKSMGGGGGGGGNLLRSVGRAVTRVNVAGGALQEPLSSSSSSNGGGTTTTTSPPRNTRKPSSSNNLSLSSSPSTSSPLSPFAPCNIPFSSTSGIPTWSSRSHCDEFDWVSVDGIEDDGVHGVADDFFLGPVPSLGEVQTTVSAFQQVFNPAYSQFVRDKFVSESGKDVGDQVTSPTSLVQRVSSVGSELDWVEPSLHLCNSKMVQPHGYDTVYDAFHLLQTDTSVQRMVISLSSDKAVWDAVLNNEVVRELRESFYAAQENSSQNPDETPEDSNKATNIIKWIFDNTKSKVMQVIDIITRLVGDLLQLPENHKTTAGNTELLFSDKLRTSFMLSIVVLLVVVVGRAQKA</sequence>
<feature type="transmembrane region" description="Helical" evidence="2">
    <location>
        <begin position="330"/>
        <end position="349"/>
    </location>
</feature>
<evidence type="ECO:0000313" key="4">
    <source>
        <dbReference type="Proteomes" id="UP000796880"/>
    </source>
</evidence>
<keyword evidence="4" id="KW-1185">Reference proteome</keyword>
<evidence type="ECO:0000256" key="1">
    <source>
        <dbReference type="SAM" id="MobiDB-lite"/>
    </source>
</evidence>
<name>A0A8K0GQK2_9ROSA</name>
<accession>A0A8K0GQK2</accession>
<keyword evidence="2" id="KW-0812">Transmembrane</keyword>